<dbReference type="Proteomes" id="UP000297948">
    <property type="component" value="Unassembled WGS sequence"/>
</dbReference>
<dbReference type="Gene3D" id="1.10.630.10">
    <property type="entry name" value="Cytochrome P450"/>
    <property type="match status" value="1"/>
</dbReference>
<gene>
    <name evidence="4" type="ORF">E4099_19770</name>
</gene>
<evidence type="ECO:0000256" key="3">
    <source>
        <dbReference type="SAM" id="MobiDB-lite"/>
    </source>
</evidence>
<evidence type="ECO:0000256" key="1">
    <source>
        <dbReference type="ARBA" id="ARBA00010617"/>
    </source>
</evidence>
<evidence type="ECO:0000256" key="2">
    <source>
        <dbReference type="PIRSR" id="PIRSR602401-1"/>
    </source>
</evidence>
<dbReference type="PRINTS" id="PR00385">
    <property type="entry name" value="P450"/>
</dbReference>
<proteinExistence type="inferred from homology"/>
<dbReference type="InterPro" id="IPR036396">
    <property type="entry name" value="Cyt_P450_sf"/>
</dbReference>
<dbReference type="InterPro" id="IPR001128">
    <property type="entry name" value="Cyt_P450"/>
</dbReference>
<dbReference type="PRINTS" id="PR00463">
    <property type="entry name" value="EP450I"/>
</dbReference>
<protein>
    <submittedName>
        <fullName evidence="4">Cytochrome P450</fullName>
    </submittedName>
</protein>
<dbReference type="GO" id="GO:0005506">
    <property type="term" value="F:iron ion binding"/>
    <property type="evidence" value="ECO:0007669"/>
    <property type="project" value="InterPro"/>
</dbReference>
<comment type="caution">
    <text evidence="4">The sequence shown here is derived from an EMBL/GenBank/DDBJ whole genome shotgun (WGS) entry which is preliminary data.</text>
</comment>
<dbReference type="PANTHER" id="PTHR24305">
    <property type="entry name" value="CYTOCHROME P450"/>
    <property type="match status" value="1"/>
</dbReference>
<evidence type="ECO:0000313" key="4">
    <source>
        <dbReference type="EMBL" id="TGB03242.1"/>
    </source>
</evidence>
<sequence>MPAIPGPRTPAQLFRAGRAFQHSLPEGLEHLRDTYGPVSVFGMGPTRIHFLFGPEANALVMRNEDNFRFSGAYDMLRPIAGDTALVTTDGEPHDRRKRKARPSFHRGGAEESTRLILASIDETIDRWRPGQYVDVHRTLRSAIRSAMLRLFCGARLAAQEQVLVAQLDRIHELMDYPLPQQLLAWKLPSAARRRALDAISFVERRIYEEIRRRRFEGDPGRERMRPGGHPGDLISVMLSDDGPAMSDQEVRDMVVSALIAGYDPVGSGLGWAVYNSLNTPGVWQRLREEALEAPAGEAVSAAQVRTLRYTNWVVQESLRTHPPVVMSPRRCVRGFRYQGHLIPAGSMVAVSEYITHRSPSVWRDPDRFLPERWDTSREGYRPPTPFEYLPYGYGGRRCVGANIAAVVLPAALSRLARRTTLDLRTRDPQYGGIPALIPRDGLFAEVGAAPPEARAGGVLAKEPR</sequence>
<dbReference type="InterPro" id="IPR002401">
    <property type="entry name" value="Cyt_P450_E_grp-I"/>
</dbReference>
<keyword evidence="2" id="KW-0349">Heme</keyword>
<feature type="binding site" description="axial binding residue" evidence="2">
    <location>
        <position position="398"/>
    </location>
    <ligand>
        <name>heme</name>
        <dbReference type="ChEBI" id="CHEBI:30413"/>
    </ligand>
    <ligandPart>
        <name>Fe</name>
        <dbReference type="ChEBI" id="CHEBI:18248"/>
    </ligandPart>
</feature>
<accession>A0A4Z0GYY8</accession>
<evidence type="ECO:0000313" key="5">
    <source>
        <dbReference type="Proteomes" id="UP000297948"/>
    </source>
</evidence>
<dbReference type="Pfam" id="PF00067">
    <property type="entry name" value="p450"/>
    <property type="match status" value="1"/>
</dbReference>
<dbReference type="SUPFAM" id="SSF48264">
    <property type="entry name" value="Cytochrome P450"/>
    <property type="match status" value="1"/>
</dbReference>
<dbReference type="RefSeq" id="WP_135340423.1">
    <property type="nucleotide sequence ID" value="NZ_JBHLTX010000055.1"/>
</dbReference>
<dbReference type="GO" id="GO:0020037">
    <property type="term" value="F:heme binding"/>
    <property type="evidence" value="ECO:0007669"/>
    <property type="project" value="InterPro"/>
</dbReference>
<keyword evidence="2" id="KW-0408">Iron</keyword>
<dbReference type="OrthoDB" id="3217230at2"/>
<dbReference type="EMBL" id="SRID01000196">
    <property type="protein sequence ID" value="TGB03242.1"/>
    <property type="molecule type" value="Genomic_DNA"/>
</dbReference>
<comment type="similarity">
    <text evidence="1">Belongs to the cytochrome P450 family.</text>
</comment>
<dbReference type="GO" id="GO:0016705">
    <property type="term" value="F:oxidoreductase activity, acting on paired donors, with incorporation or reduction of molecular oxygen"/>
    <property type="evidence" value="ECO:0007669"/>
    <property type="project" value="InterPro"/>
</dbReference>
<dbReference type="InterPro" id="IPR050121">
    <property type="entry name" value="Cytochrome_P450_monoxygenase"/>
</dbReference>
<organism evidence="4 5">
    <name type="scientific">Streptomyces palmae</name>
    <dbReference type="NCBI Taxonomy" id="1701085"/>
    <lineage>
        <taxon>Bacteria</taxon>
        <taxon>Bacillati</taxon>
        <taxon>Actinomycetota</taxon>
        <taxon>Actinomycetes</taxon>
        <taxon>Kitasatosporales</taxon>
        <taxon>Streptomycetaceae</taxon>
        <taxon>Streptomyces</taxon>
    </lineage>
</organism>
<keyword evidence="5" id="KW-1185">Reference proteome</keyword>
<feature type="compositionally biased region" description="Basic residues" evidence="3">
    <location>
        <begin position="95"/>
        <end position="104"/>
    </location>
</feature>
<feature type="region of interest" description="Disordered" evidence="3">
    <location>
        <begin position="86"/>
        <end position="108"/>
    </location>
</feature>
<reference evidence="4 5" key="1">
    <citation type="submission" date="2019-03" db="EMBL/GenBank/DDBJ databases">
        <authorList>
            <person name="Gonzalez-Pimentel J.L."/>
        </authorList>
    </citation>
    <scope>NUCLEOTIDE SEQUENCE [LARGE SCALE GENOMIC DNA]</scope>
    <source>
        <strain evidence="4 5">JCM 31289</strain>
    </source>
</reference>
<dbReference type="GO" id="GO:0004497">
    <property type="term" value="F:monooxygenase activity"/>
    <property type="evidence" value="ECO:0007669"/>
    <property type="project" value="InterPro"/>
</dbReference>
<dbReference type="PANTHER" id="PTHR24305:SF166">
    <property type="entry name" value="CYTOCHROME P450 12A4, MITOCHONDRIAL-RELATED"/>
    <property type="match status" value="1"/>
</dbReference>
<keyword evidence="2" id="KW-0479">Metal-binding</keyword>
<dbReference type="AlphaFoldDB" id="A0A4Z0GYY8"/>
<comment type="cofactor">
    <cofactor evidence="2">
        <name>heme</name>
        <dbReference type="ChEBI" id="CHEBI:30413"/>
    </cofactor>
</comment>
<name>A0A4Z0GYY8_9ACTN</name>